<organism evidence="1 2">
    <name type="scientific">Bifidobacterium imperatoris</name>
    <dbReference type="NCBI Taxonomy" id="2020965"/>
    <lineage>
        <taxon>Bacteria</taxon>
        <taxon>Bacillati</taxon>
        <taxon>Actinomycetota</taxon>
        <taxon>Actinomycetes</taxon>
        <taxon>Bifidobacteriales</taxon>
        <taxon>Bifidobacteriaceae</taxon>
        <taxon>Bifidobacterium</taxon>
    </lineage>
</organism>
<proteinExistence type="predicted"/>
<protein>
    <submittedName>
        <fullName evidence="1">Uncharacterized protein</fullName>
    </submittedName>
</protein>
<evidence type="ECO:0000313" key="2">
    <source>
        <dbReference type="Proteomes" id="UP000663067"/>
    </source>
</evidence>
<keyword evidence="2" id="KW-1185">Reference proteome</keyword>
<dbReference type="EMBL" id="CP071591">
    <property type="protein sequence ID" value="QSY57262.1"/>
    <property type="molecule type" value="Genomic_DNA"/>
</dbReference>
<reference evidence="1 2" key="1">
    <citation type="submission" date="2021-03" db="EMBL/GenBank/DDBJ databases">
        <title>Genome sequencing of Bifidobacterium imperatoris JCM 32708.</title>
        <authorList>
            <person name="Kim J."/>
        </authorList>
    </citation>
    <scope>NUCLEOTIDE SEQUENCE [LARGE SCALE GENOMIC DNA]</scope>
    <source>
        <strain evidence="1 2">JCM 32708</strain>
    </source>
</reference>
<gene>
    <name evidence="1" type="ORF">BLI708_08450</name>
</gene>
<dbReference type="Proteomes" id="UP000663067">
    <property type="component" value="Chromosome"/>
</dbReference>
<dbReference type="RefSeq" id="WP_207553031.1">
    <property type="nucleotide sequence ID" value="NZ_CP071591.1"/>
</dbReference>
<name>A0ABX7S1J9_9BIFI</name>
<sequence length="80" mass="8680">MMCGKAMNTEIHTEVRGNDRFASLVAFYEPDDERLVATRHVDGHVTIRIGKGGAGPRRELSPEAAKALAAMLTTPSKEAK</sequence>
<accession>A0ABX7S1J9</accession>
<evidence type="ECO:0000313" key="1">
    <source>
        <dbReference type="EMBL" id="QSY57262.1"/>
    </source>
</evidence>